<feature type="compositionally biased region" description="Pro residues" evidence="1">
    <location>
        <begin position="415"/>
        <end position="427"/>
    </location>
</feature>
<keyword evidence="3" id="KW-1185">Reference proteome</keyword>
<feature type="compositionally biased region" description="Polar residues" evidence="1">
    <location>
        <begin position="505"/>
        <end position="518"/>
    </location>
</feature>
<accession>A0A9Q8PGS9</accession>
<dbReference type="KEGG" id="ffu:CLAFUR5_09640"/>
<dbReference type="GeneID" id="71989518"/>
<proteinExistence type="predicted"/>
<feature type="compositionally biased region" description="Polar residues" evidence="1">
    <location>
        <begin position="478"/>
        <end position="489"/>
    </location>
</feature>
<dbReference type="OrthoDB" id="10461945at2759"/>
<evidence type="ECO:0000313" key="3">
    <source>
        <dbReference type="Proteomes" id="UP000756132"/>
    </source>
</evidence>
<dbReference type="SUPFAM" id="SSF52047">
    <property type="entry name" value="RNI-like"/>
    <property type="match status" value="1"/>
</dbReference>
<dbReference type="RefSeq" id="XP_047766564.1">
    <property type="nucleotide sequence ID" value="XM_047908788.1"/>
</dbReference>
<dbReference type="AlphaFoldDB" id="A0A9Q8PGS9"/>
<feature type="compositionally biased region" description="Basic and acidic residues" evidence="1">
    <location>
        <begin position="618"/>
        <end position="628"/>
    </location>
</feature>
<feature type="region of interest" description="Disordered" evidence="1">
    <location>
        <begin position="413"/>
        <end position="438"/>
    </location>
</feature>
<feature type="region of interest" description="Disordered" evidence="1">
    <location>
        <begin position="478"/>
        <end position="530"/>
    </location>
</feature>
<organism evidence="2 3">
    <name type="scientific">Passalora fulva</name>
    <name type="common">Tomato leaf mold</name>
    <name type="synonym">Cladosporium fulvum</name>
    <dbReference type="NCBI Taxonomy" id="5499"/>
    <lineage>
        <taxon>Eukaryota</taxon>
        <taxon>Fungi</taxon>
        <taxon>Dikarya</taxon>
        <taxon>Ascomycota</taxon>
        <taxon>Pezizomycotina</taxon>
        <taxon>Dothideomycetes</taxon>
        <taxon>Dothideomycetidae</taxon>
        <taxon>Mycosphaerellales</taxon>
        <taxon>Mycosphaerellaceae</taxon>
        <taxon>Fulvia</taxon>
    </lineage>
</organism>
<dbReference type="Proteomes" id="UP000756132">
    <property type="component" value="Chromosome 9"/>
</dbReference>
<evidence type="ECO:0000313" key="2">
    <source>
        <dbReference type="EMBL" id="UJO22198.1"/>
    </source>
</evidence>
<reference evidence="2" key="2">
    <citation type="journal article" date="2022" name="Microb. Genom.">
        <title>A chromosome-scale genome assembly of the tomato pathogen Cladosporium fulvum reveals a compartmentalized genome architecture and the presence of a dispensable chromosome.</title>
        <authorList>
            <person name="Zaccaron A.Z."/>
            <person name="Chen L.H."/>
            <person name="Samaras A."/>
            <person name="Stergiopoulos I."/>
        </authorList>
    </citation>
    <scope>NUCLEOTIDE SEQUENCE</scope>
    <source>
        <strain evidence="2">Race5_Kim</strain>
    </source>
</reference>
<feature type="region of interest" description="Disordered" evidence="1">
    <location>
        <begin position="605"/>
        <end position="628"/>
    </location>
</feature>
<dbReference type="EMBL" id="CP090171">
    <property type="protein sequence ID" value="UJO22198.1"/>
    <property type="molecule type" value="Genomic_DNA"/>
</dbReference>
<gene>
    <name evidence="2" type="ORF">CLAFUR5_09640</name>
</gene>
<protein>
    <submittedName>
        <fullName evidence="2">Uncharacterized protein</fullName>
    </submittedName>
</protein>
<dbReference type="OMA" id="ELHDMVC"/>
<name>A0A9Q8PGS9_PASFU</name>
<sequence length="628" mass="69879">METTAQVMAQSEAPVAAAFITLPTELHDMVCSFIRDTKTIKNVRDTCKALREKTDETYHKRKFNTLEINLTVADLRYVVKVSKHRRYSRLVQKIVIRPAFLNRLDCQKGETGVLLATALPNLKSLLSIEVLPYETGGNAQLRARANGRVPAVGDLGFDPLRMVRHDPALVHDPISHAFFIVRAALRYSKSVVHFKAGTAPLSTGERNSVDHAVIRVLNAAINNSLARLESFHLVAGAQGNSLNIELSLADLLRPMQQLKCLRLEFWGFHLEWLSKTFEDVTLPRLKAVHIQAARKVKATALKGFVQRHESLESLELSVITFDDDELDSVFPGIFEGLRLHKLKLSQLTSAHHGLLLLGTTCDIICGTCNKDLHAAWEFKTGPHCVHNSIDVTGSELAVSRELARRLEVTDLLPWPQRPPPPVLPATPPTTAEVQQSGSDDVVMEDKAAPSNDAPTTPVITDSSVVITDLARLIPSGYISDTEQDTPTRTTHGRMAPSRRPRIRSQLGSSRRPASTGIINLTGDSDEDDGPYDGYEDYDDRAGIVVVPEQSVQSSGRKYIPKFPRTRDRAKVTSFEDFKKIMDNENEDEDMVDVSETLGRLERKRAESTDLMRLQSKMRKLDGGKGQRQ</sequence>
<reference evidence="2" key="1">
    <citation type="submission" date="2021-12" db="EMBL/GenBank/DDBJ databases">
        <authorList>
            <person name="Zaccaron A."/>
            <person name="Stergiopoulos I."/>
        </authorList>
    </citation>
    <scope>NUCLEOTIDE SEQUENCE</scope>
    <source>
        <strain evidence="2">Race5_Kim</strain>
    </source>
</reference>
<evidence type="ECO:0000256" key="1">
    <source>
        <dbReference type="SAM" id="MobiDB-lite"/>
    </source>
</evidence>